<feature type="region of interest" description="Disordered" evidence="1">
    <location>
        <begin position="109"/>
        <end position="140"/>
    </location>
</feature>
<evidence type="ECO:0000313" key="3">
    <source>
        <dbReference type="Proteomes" id="UP000284403"/>
    </source>
</evidence>
<dbReference type="RefSeq" id="XP_029230206.1">
    <property type="nucleotide sequence ID" value="XM_029369779.1"/>
</dbReference>
<keyword evidence="3" id="KW-1185">Reference proteome</keyword>
<dbReference type="EMBL" id="MKKU01000115">
    <property type="protein sequence ID" value="RNF23634.1"/>
    <property type="molecule type" value="Genomic_DNA"/>
</dbReference>
<reference evidence="2 3" key="1">
    <citation type="journal article" date="2018" name="BMC Genomics">
        <title>Genomic comparison of Trypanosoma conorhini and Trypanosoma rangeli to Trypanosoma cruzi strains of high and low virulence.</title>
        <authorList>
            <person name="Bradwell K.R."/>
            <person name="Koparde V.N."/>
            <person name="Matveyev A.V."/>
            <person name="Serrano M.G."/>
            <person name="Alves J.M."/>
            <person name="Parikh H."/>
            <person name="Huang B."/>
            <person name="Lee V."/>
            <person name="Espinosa-Alvarez O."/>
            <person name="Ortiz P.A."/>
            <person name="Costa-Martins A.G."/>
            <person name="Teixeira M.M."/>
            <person name="Buck G.A."/>
        </authorList>
    </citation>
    <scope>NUCLEOTIDE SEQUENCE [LARGE SCALE GENOMIC DNA]</scope>
    <source>
        <strain evidence="2 3">025E</strain>
    </source>
</reference>
<feature type="compositionally biased region" description="Polar residues" evidence="1">
    <location>
        <begin position="128"/>
        <end position="140"/>
    </location>
</feature>
<dbReference type="Proteomes" id="UP000284403">
    <property type="component" value="Unassembled WGS sequence"/>
</dbReference>
<dbReference type="AlphaFoldDB" id="A0A3R7NLD7"/>
<comment type="caution">
    <text evidence="2">The sequence shown here is derived from an EMBL/GenBank/DDBJ whole genome shotgun (WGS) entry which is preliminary data.</text>
</comment>
<gene>
    <name evidence="2" type="ORF">Tco025E_02856</name>
</gene>
<protein>
    <submittedName>
        <fullName evidence="2">Uncharacterized protein</fullName>
    </submittedName>
</protein>
<evidence type="ECO:0000313" key="2">
    <source>
        <dbReference type="EMBL" id="RNF23634.1"/>
    </source>
</evidence>
<organism evidence="2 3">
    <name type="scientific">Trypanosoma conorhini</name>
    <dbReference type="NCBI Taxonomy" id="83891"/>
    <lineage>
        <taxon>Eukaryota</taxon>
        <taxon>Discoba</taxon>
        <taxon>Euglenozoa</taxon>
        <taxon>Kinetoplastea</taxon>
        <taxon>Metakinetoplastina</taxon>
        <taxon>Trypanosomatida</taxon>
        <taxon>Trypanosomatidae</taxon>
        <taxon>Trypanosoma</taxon>
    </lineage>
</organism>
<dbReference type="GeneID" id="40316467"/>
<evidence type="ECO:0000256" key="1">
    <source>
        <dbReference type="SAM" id="MobiDB-lite"/>
    </source>
</evidence>
<feature type="non-terminal residue" evidence="2">
    <location>
        <position position="1"/>
    </location>
</feature>
<feature type="compositionally biased region" description="Polar residues" evidence="1">
    <location>
        <begin position="109"/>
        <end position="120"/>
    </location>
</feature>
<sequence>SSSSTLSIRRRPSRRGWLQCIRYTSKTKLVTISGCAGSSSPRPACGHTVFQFHGGNGHCRLCGYSSTHTVATRRPSTNPLSLCSSTSRSLGRPATCKASSSWNRNQCSSQLVSSQNSRPTTDGHGALTTRTRLPSSRLDNTSTDVNRPILFSRVAEVGRHFLPPVRQIRHFMCSCGDTPLLCLRPRLPGSRRIGQLQNAHHATELVS</sequence>
<accession>A0A3R7NLD7</accession>
<proteinExistence type="predicted"/>
<name>A0A3R7NLD7_9TRYP</name>